<sequence length="222" mass="24561">MPSRMGCLRRLRTKLGLRKERPPTVDFLSTAKHADHEPLLGIEIGRKTYGVGKATLIGYYPKDKPLSVGSFCSIADEVVFFFRTDHRPDLVSTYPGYSIASTGDLFDDSVFKGPTVVGHDVWIGYRAMIMPGVRIGNGAVVAAGSVVTKDVPPYAIVAGNPAKLVRMRFDHDTVSVLQAVQWWNWSPDKIRANIDLFRLRGPEFATRIEESSNQPTQPAFAP</sequence>
<dbReference type="InterPro" id="IPR018357">
    <property type="entry name" value="Hexapep_transf_CS"/>
</dbReference>
<keyword evidence="3" id="KW-0677">Repeat</keyword>
<dbReference type="PANTHER" id="PTHR43300">
    <property type="entry name" value="ACETYLTRANSFERASE"/>
    <property type="match status" value="1"/>
</dbReference>
<dbReference type="SUPFAM" id="SSF51161">
    <property type="entry name" value="Trimeric LpxA-like enzymes"/>
    <property type="match status" value="1"/>
</dbReference>
<dbReference type="Gene3D" id="2.160.10.10">
    <property type="entry name" value="Hexapeptide repeat proteins"/>
    <property type="match status" value="1"/>
</dbReference>
<organism evidence="5 6">
    <name type="scientific">Aminobacter aminovorans</name>
    <name type="common">Chelatobacter heintzii</name>
    <dbReference type="NCBI Taxonomy" id="83263"/>
    <lineage>
        <taxon>Bacteria</taxon>
        <taxon>Pseudomonadati</taxon>
        <taxon>Pseudomonadota</taxon>
        <taxon>Alphaproteobacteria</taxon>
        <taxon>Hyphomicrobiales</taxon>
        <taxon>Phyllobacteriaceae</taxon>
        <taxon>Aminobacter</taxon>
    </lineage>
</organism>
<reference evidence="5 6" key="1">
    <citation type="submission" date="2018-06" db="EMBL/GenBank/DDBJ databases">
        <authorList>
            <consortium name="Pathogen Informatics"/>
            <person name="Doyle S."/>
        </authorList>
    </citation>
    <scope>NUCLEOTIDE SEQUENCE [LARGE SCALE GENOMIC DNA]</scope>
    <source>
        <strain evidence="5 6">NCTC10684</strain>
    </source>
</reference>
<comment type="similarity">
    <text evidence="1">Belongs to the transferase hexapeptide repeat family.</text>
</comment>
<keyword evidence="4 5" id="KW-0012">Acyltransferase</keyword>
<protein>
    <submittedName>
        <fullName evidence="5">Streptogramin A acetyltransferase</fullName>
        <ecNumber evidence="5">2.3.1.-</ecNumber>
    </submittedName>
</protein>
<dbReference type="PROSITE" id="PS00101">
    <property type="entry name" value="HEXAPEP_TRANSFERASES"/>
    <property type="match status" value="1"/>
</dbReference>
<evidence type="ECO:0000313" key="6">
    <source>
        <dbReference type="Proteomes" id="UP000254701"/>
    </source>
</evidence>
<evidence type="ECO:0000256" key="4">
    <source>
        <dbReference type="ARBA" id="ARBA00023315"/>
    </source>
</evidence>
<dbReference type="InterPro" id="IPR001451">
    <property type="entry name" value="Hexapep"/>
</dbReference>
<dbReference type="EC" id="2.3.1.-" evidence="5"/>
<dbReference type="PANTHER" id="PTHR43300:SF11">
    <property type="entry name" value="ACETYLTRANSFERASE RV3034C-RELATED"/>
    <property type="match status" value="1"/>
</dbReference>
<evidence type="ECO:0000256" key="3">
    <source>
        <dbReference type="ARBA" id="ARBA00022737"/>
    </source>
</evidence>
<dbReference type="InterPro" id="IPR050179">
    <property type="entry name" value="Trans_hexapeptide_repeat"/>
</dbReference>
<proteinExistence type="inferred from homology"/>
<dbReference type="InterPro" id="IPR011004">
    <property type="entry name" value="Trimer_LpxA-like_sf"/>
</dbReference>
<dbReference type="CDD" id="cd03349">
    <property type="entry name" value="LbH_XAT"/>
    <property type="match status" value="1"/>
</dbReference>
<dbReference type="Proteomes" id="UP000254701">
    <property type="component" value="Unassembled WGS sequence"/>
</dbReference>
<accession>A0A380WPF0</accession>
<dbReference type="GO" id="GO:0016746">
    <property type="term" value="F:acyltransferase activity"/>
    <property type="evidence" value="ECO:0007669"/>
    <property type="project" value="UniProtKB-KW"/>
</dbReference>
<dbReference type="Pfam" id="PF00132">
    <property type="entry name" value="Hexapep"/>
    <property type="match status" value="1"/>
</dbReference>
<gene>
    <name evidence="5" type="primary">vatD_3</name>
    <name evidence="5" type="ORF">NCTC10684_03933</name>
</gene>
<evidence type="ECO:0000256" key="2">
    <source>
        <dbReference type="ARBA" id="ARBA00022679"/>
    </source>
</evidence>
<dbReference type="AlphaFoldDB" id="A0A380WPF0"/>
<keyword evidence="2 5" id="KW-0808">Transferase</keyword>
<dbReference type="EMBL" id="UFSM01000001">
    <property type="protein sequence ID" value="SUU90675.1"/>
    <property type="molecule type" value="Genomic_DNA"/>
</dbReference>
<evidence type="ECO:0000313" key="5">
    <source>
        <dbReference type="EMBL" id="SUU90675.1"/>
    </source>
</evidence>
<name>A0A380WPF0_AMIAI</name>
<evidence type="ECO:0000256" key="1">
    <source>
        <dbReference type="ARBA" id="ARBA00007274"/>
    </source>
</evidence>